<proteinExistence type="inferred from homology"/>
<accession>A0ABP9V8Z8</accession>
<protein>
    <submittedName>
        <fullName evidence="6">Oxygen-dependent choline dehydrogenase</fullName>
    </submittedName>
</protein>
<dbReference type="InterPro" id="IPR000172">
    <property type="entry name" value="GMC_OxRdtase_N"/>
</dbReference>
<comment type="similarity">
    <text evidence="1">Belongs to the GMC oxidoreductase family.</text>
</comment>
<dbReference type="PANTHER" id="PTHR46056">
    <property type="entry name" value="LONG-CHAIN-ALCOHOL OXIDASE"/>
    <property type="match status" value="1"/>
</dbReference>
<dbReference type="Gene3D" id="3.50.50.60">
    <property type="entry name" value="FAD/NAD(P)-binding domain"/>
    <property type="match status" value="2"/>
</dbReference>
<evidence type="ECO:0000256" key="3">
    <source>
        <dbReference type="ARBA" id="ARBA00022827"/>
    </source>
</evidence>
<keyword evidence="2" id="KW-0285">Flavoprotein</keyword>
<dbReference type="Pfam" id="PF00732">
    <property type="entry name" value="GMC_oxred_N"/>
    <property type="match status" value="1"/>
</dbReference>
<reference evidence="6 7" key="1">
    <citation type="submission" date="2024-02" db="EMBL/GenBank/DDBJ databases">
        <title>Deinococcus xinjiangensis NBRC 107630.</title>
        <authorList>
            <person name="Ichikawa N."/>
            <person name="Katano-Makiyama Y."/>
            <person name="Hidaka K."/>
        </authorList>
    </citation>
    <scope>NUCLEOTIDE SEQUENCE [LARGE SCALE GENOMIC DNA]</scope>
    <source>
        <strain evidence="6 7">NBRC 107630</strain>
    </source>
</reference>
<feature type="domain" description="Glucose-methanol-choline oxidoreductase N-terminal" evidence="5">
    <location>
        <begin position="396"/>
        <end position="410"/>
    </location>
</feature>
<evidence type="ECO:0000256" key="4">
    <source>
        <dbReference type="ARBA" id="ARBA00023002"/>
    </source>
</evidence>
<dbReference type="InterPro" id="IPR007867">
    <property type="entry name" value="GMC_OxRtase_C"/>
</dbReference>
<comment type="caution">
    <text evidence="6">The sequence shown here is derived from an EMBL/GenBank/DDBJ whole genome shotgun (WGS) entry which is preliminary data.</text>
</comment>
<evidence type="ECO:0000256" key="2">
    <source>
        <dbReference type="ARBA" id="ARBA00022630"/>
    </source>
</evidence>
<dbReference type="Gene3D" id="3.30.410.10">
    <property type="entry name" value="Cholesterol Oxidase, domain 2"/>
    <property type="match status" value="1"/>
</dbReference>
<keyword evidence="4" id="KW-0560">Oxidoreductase</keyword>
<evidence type="ECO:0000313" key="6">
    <source>
        <dbReference type="EMBL" id="GAA5501759.1"/>
    </source>
</evidence>
<dbReference type="PROSITE" id="PS00624">
    <property type="entry name" value="GMC_OXRED_2"/>
    <property type="match status" value="1"/>
</dbReference>
<dbReference type="Proteomes" id="UP001458946">
    <property type="component" value="Unassembled WGS sequence"/>
</dbReference>
<dbReference type="SUPFAM" id="SSF51905">
    <property type="entry name" value="FAD/NAD(P)-binding domain"/>
    <property type="match status" value="1"/>
</dbReference>
<evidence type="ECO:0000313" key="7">
    <source>
        <dbReference type="Proteomes" id="UP001458946"/>
    </source>
</evidence>
<keyword evidence="7" id="KW-1185">Reference proteome</keyword>
<keyword evidence="3" id="KW-0274">FAD</keyword>
<evidence type="ECO:0000259" key="5">
    <source>
        <dbReference type="PROSITE" id="PS00624"/>
    </source>
</evidence>
<name>A0ABP9V8Z8_9DEIO</name>
<gene>
    <name evidence="6" type="primary">betA</name>
    <name evidence="6" type="ORF">Dxin01_01498</name>
</gene>
<organism evidence="6 7">
    <name type="scientific">Deinococcus xinjiangensis</name>
    <dbReference type="NCBI Taxonomy" id="457454"/>
    <lineage>
        <taxon>Bacteria</taxon>
        <taxon>Thermotogati</taxon>
        <taxon>Deinococcota</taxon>
        <taxon>Deinococci</taxon>
        <taxon>Deinococcales</taxon>
        <taxon>Deinococcaceae</taxon>
        <taxon>Deinococcus</taxon>
    </lineage>
</organism>
<sequence length="660" mass="70439">MAQPDFSLTAPQRQTLRVLMDTFVPPLPRGEDPHGFFGLSASRAGMVQAAETYLGLVSQAEQAGLSELLSKLAFVGKMEKLPLAARERTLDLLARDPRAKEGLGALRRLTLLLTYAQPDQQGQNPFWKQFGYAGANFAGAKTTPDLTLTEPEASAELHADVVVVGSGAGGGVIAGELAAAGQRVIVLEMGRHYPDAELGRSELWAYKNLYWRGGFTATDDGNVQLIAGKTVGGGTAVNWMNCVQPPAEVRREWAEAGLDGLDSAEFQADLDAVSRRIQANTECSEWNGTHQRMIEGAMRLGYHFKRAARNVDPALHDPQHAGHCGFGDATGSKQSTAKTYLLDAQGHGAAIIGGATAQRILVEDGKARGIEAVYAAPDGTQRPFRVTAPRVVVAGGALETPALLLRSGIGGPAVGNYLRLHPCGALAALFDHDQENWWGATQAAIVDEFEGRRDGYGFLIETTQFTTGLYAAATPWHGARDHRERTAQLAKAVTLIHLTRDHGHGQVTLRPDGTPYITYPLTDAVDVENYRAGLAAVARILAAASAHTIFPLSEQGAAWHSGQDLEAAIAAWQAQSIGKGGNPIFSAHQMGSARMGLDPKTSVAKPSGELHDVSGVWIGDTSAFPTSSGANPMLTCMALARRTARKMLEQAKQEKQPSNQ</sequence>
<dbReference type="EMBL" id="BAABRN010000013">
    <property type="protein sequence ID" value="GAA5501759.1"/>
    <property type="molecule type" value="Genomic_DNA"/>
</dbReference>
<dbReference type="RefSeq" id="WP_353541730.1">
    <property type="nucleotide sequence ID" value="NZ_BAABRN010000013.1"/>
</dbReference>
<evidence type="ECO:0000256" key="1">
    <source>
        <dbReference type="ARBA" id="ARBA00010790"/>
    </source>
</evidence>
<dbReference type="Pfam" id="PF05199">
    <property type="entry name" value="GMC_oxred_C"/>
    <property type="match status" value="1"/>
</dbReference>
<dbReference type="InterPro" id="IPR036188">
    <property type="entry name" value="FAD/NAD-bd_sf"/>
</dbReference>
<dbReference type="PANTHER" id="PTHR46056:SF12">
    <property type="entry name" value="LONG-CHAIN-ALCOHOL OXIDASE"/>
    <property type="match status" value="1"/>
</dbReference>